<comment type="caution">
    <text evidence="4">The sequence shown here is derived from an EMBL/GenBank/DDBJ whole genome shotgun (WGS) entry which is preliminary data.</text>
</comment>
<dbReference type="InterPro" id="IPR011989">
    <property type="entry name" value="ARM-like"/>
</dbReference>
<feature type="domain" description="Stalled ribosome sensor GCN1-like HEAT repeats region" evidence="3">
    <location>
        <begin position="252"/>
        <end position="338"/>
    </location>
</feature>
<keyword evidence="1" id="KW-0677">Repeat</keyword>
<evidence type="ECO:0000259" key="3">
    <source>
        <dbReference type="Pfam" id="PF23271"/>
    </source>
</evidence>
<dbReference type="AlphaFoldDB" id="A0AAD3HTS5"/>
<feature type="repeat" description="HEAT" evidence="2">
    <location>
        <begin position="97"/>
        <end position="138"/>
    </location>
</feature>
<dbReference type="GO" id="GO:0019887">
    <property type="term" value="F:protein kinase regulator activity"/>
    <property type="evidence" value="ECO:0007669"/>
    <property type="project" value="TreeGrafter"/>
</dbReference>
<feature type="non-terminal residue" evidence="4">
    <location>
        <position position="338"/>
    </location>
</feature>
<evidence type="ECO:0000256" key="1">
    <source>
        <dbReference type="ARBA" id="ARBA00022737"/>
    </source>
</evidence>
<name>A0AAD3HTS5_9CHLO</name>
<dbReference type="PANTHER" id="PTHR23346">
    <property type="entry name" value="TRANSLATIONAL ACTIVATOR GCN1-RELATED"/>
    <property type="match status" value="1"/>
</dbReference>
<dbReference type="InterPro" id="IPR016024">
    <property type="entry name" value="ARM-type_fold"/>
</dbReference>
<dbReference type="GO" id="GO:0006417">
    <property type="term" value="P:regulation of translation"/>
    <property type="evidence" value="ECO:0007669"/>
    <property type="project" value="TreeGrafter"/>
</dbReference>
<dbReference type="Proteomes" id="UP001054857">
    <property type="component" value="Unassembled WGS sequence"/>
</dbReference>
<proteinExistence type="predicted"/>
<accession>A0AAD3HTS5</accession>
<dbReference type="Pfam" id="PF23271">
    <property type="entry name" value="HEAT_GCN1"/>
    <property type="match status" value="1"/>
</dbReference>
<dbReference type="Pfam" id="PF24987">
    <property type="entry name" value="HEAT_EF3_N"/>
    <property type="match status" value="1"/>
</dbReference>
<dbReference type="PANTHER" id="PTHR23346:SF7">
    <property type="entry name" value="STALLED RIBOSOME SENSOR GCN1"/>
    <property type="match status" value="1"/>
</dbReference>
<feature type="non-terminal residue" evidence="4">
    <location>
        <position position="1"/>
    </location>
</feature>
<dbReference type="InterPro" id="IPR021133">
    <property type="entry name" value="HEAT_type_2"/>
</dbReference>
<sequence>HDNWRIRQSSAKLLGKLLFKIAGASGNVVLEGHEDEEGVAEESYGEAIIAALGMERRNEVLARLYIIRTDVQYTVRQEALHVWKTVVVNTPKTLGQILPNLMQLVIESLADEGEDRRQAAARCLGELVRKMGERVLARIVPILREGISSESAATRQGVCLGLKEVLDNMGRHQLQEHLAEVLPTVQTALTDADGGVREAAGAAFGILFKGSGGGGSAVDGVVPSMLAGLEHDRRYRESLEGLRVILQVRPQIFHFVCPKLLHKPLQLNNVRALGELAAAADVHLNNHLDAIMPALLAAASGSRPVVAADGHDLAEVAAAGREAAAEAAVAVAAAVDEE</sequence>
<dbReference type="InterPro" id="IPR057546">
    <property type="entry name" value="HEAT_GCN1"/>
</dbReference>
<dbReference type="GO" id="GO:0005829">
    <property type="term" value="C:cytosol"/>
    <property type="evidence" value="ECO:0007669"/>
    <property type="project" value="TreeGrafter"/>
</dbReference>
<dbReference type="EMBL" id="BMAR01000067">
    <property type="protein sequence ID" value="GFR52597.1"/>
    <property type="molecule type" value="Genomic_DNA"/>
</dbReference>
<dbReference type="GO" id="GO:0034198">
    <property type="term" value="P:cellular response to amino acid starvation"/>
    <property type="evidence" value="ECO:0007669"/>
    <property type="project" value="TreeGrafter"/>
</dbReference>
<evidence type="ECO:0000256" key="2">
    <source>
        <dbReference type="PROSITE-ProRule" id="PRU00103"/>
    </source>
</evidence>
<keyword evidence="5" id="KW-1185">Reference proteome</keyword>
<gene>
    <name evidence="4" type="ORF">Agub_g15194</name>
</gene>
<dbReference type="PROSITE" id="PS50077">
    <property type="entry name" value="HEAT_REPEAT"/>
    <property type="match status" value="1"/>
</dbReference>
<protein>
    <recommendedName>
        <fullName evidence="3">Stalled ribosome sensor GCN1-like HEAT repeats region domain-containing protein</fullName>
    </recommendedName>
</protein>
<dbReference type="Gene3D" id="1.25.10.10">
    <property type="entry name" value="Leucine-rich Repeat Variant"/>
    <property type="match status" value="1"/>
</dbReference>
<evidence type="ECO:0000313" key="5">
    <source>
        <dbReference type="Proteomes" id="UP001054857"/>
    </source>
</evidence>
<dbReference type="SUPFAM" id="SSF48371">
    <property type="entry name" value="ARM repeat"/>
    <property type="match status" value="1"/>
</dbReference>
<organism evidence="4 5">
    <name type="scientific">Astrephomene gubernaculifera</name>
    <dbReference type="NCBI Taxonomy" id="47775"/>
    <lineage>
        <taxon>Eukaryota</taxon>
        <taxon>Viridiplantae</taxon>
        <taxon>Chlorophyta</taxon>
        <taxon>core chlorophytes</taxon>
        <taxon>Chlorophyceae</taxon>
        <taxon>CS clade</taxon>
        <taxon>Chlamydomonadales</taxon>
        <taxon>Astrephomenaceae</taxon>
        <taxon>Astrephomene</taxon>
    </lineage>
</organism>
<evidence type="ECO:0000313" key="4">
    <source>
        <dbReference type="EMBL" id="GFR52597.1"/>
    </source>
</evidence>
<reference evidence="4 5" key="1">
    <citation type="journal article" date="2021" name="Sci. Rep.">
        <title>Genome sequencing of the multicellular alga Astrephomene provides insights into convergent evolution of germ-soma differentiation.</title>
        <authorList>
            <person name="Yamashita S."/>
            <person name="Yamamoto K."/>
            <person name="Matsuzaki R."/>
            <person name="Suzuki S."/>
            <person name="Yamaguchi H."/>
            <person name="Hirooka S."/>
            <person name="Minakuchi Y."/>
            <person name="Miyagishima S."/>
            <person name="Kawachi M."/>
            <person name="Toyoda A."/>
            <person name="Nozaki H."/>
        </authorList>
    </citation>
    <scope>NUCLEOTIDE SEQUENCE [LARGE SCALE GENOMIC DNA]</scope>
    <source>
        <strain evidence="4 5">NIES-4017</strain>
    </source>
</reference>